<keyword evidence="5" id="KW-0687">Ribonucleoprotein</keyword>
<organism evidence="8 9">
    <name type="scientific">Cytospora leucostoma</name>
    <dbReference type="NCBI Taxonomy" id="1230097"/>
    <lineage>
        <taxon>Eukaryota</taxon>
        <taxon>Fungi</taxon>
        <taxon>Dikarya</taxon>
        <taxon>Ascomycota</taxon>
        <taxon>Pezizomycotina</taxon>
        <taxon>Sordariomycetes</taxon>
        <taxon>Sordariomycetidae</taxon>
        <taxon>Diaporthales</taxon>
        <taxon>Cytosporaceae</taxon>
        <taxon>Cytospora</taxon>
    </lineage>
</organism>
<dbReference type="SMART" id="SM00916">
    <property type="entry name" value="L51_S25_CI-B8"/>
    <property type="match status" value="1"/>
</dbReference>
<dbReference type="GO" id="GO:0003735">
    <property type="term" value="F:structural constituent of ribosome"/>
    <property type="evidence" value="ECO:0007669"/>
    <property type="project" value="InterPro"/>
</dbReference>
<evidence type="ECO:0000256" key="5">
    <source>
        <dbReference type="ARBA" id="ARBA00023274"/>
    </source>
</evidence>
<dbReference type="Proteomes" id="UP000285146">
    <property type="component" value="Unassembled WGS sequence"/>
</dbReference>
<dbReference type="InterPro" id="IPR007741">
    <property type="entry name" value="Ribosomal_mL43/mS25/NADH_DH"/>
</dbReference>
<protein>
    <recommendedName>
        <fullName evidence="6">Large ribosomal subunit protein mL43</fullName>
    </recommendedName>
</protein>
<evidence type="ECO:0000256" key="2">
    <source>
        <dbReference type="ARBA" id="ARBA00006073"/>
    </source>
</evidence>
<proteinExistence type="inferred from homology"/>
<name>A0A423XMB0_9PEZI</name>
<evidence type="ECO:0000256" key="3">
    <source>
        <dbReference type="ARBA" id="ARBA00022980"/>
    </source>
</evidence>
<reference evidence="8 9" key="1">
    <citation type="submission" date="2015-09" db="EMBL/GenBank/DDBJ databases">
        <title>Host preference determinants of Valsa canker pathogens revealed by comparative genomics.</title>
        <authorList>
            <person name="Yin Z."/>
            <person name="Huang L."/>
        </authorList>
    </citation>
    <scope>NUCLEOTIDE SEQUENCE [LARGE SCALE GENOMIC DNA]</scope>
    <source>
        <strain evidence="8 9">SXYLt</strain>
    </source>
</reference>
<dbReference type="OrthoDB" id="88at2759"/>
<evidence type="ECO:0000313" key="9">
    <source>
        <dbReference type="Proteomes" id="UP000285146"/>
    </source>
</evidence>
<feature type="domain" description="Ribosomal protein/NADH dehydrogenase" evidence="7">
    <location>
        <begin position="64"/>
        <end position="132"/>
    </location>
</feature>
<gene>
    <name evidence="8" type="ORF">VPNG_00626</name>
</gene>
<keyword evidence="3" id="KW-0689">Ribosomal protein</keyword>
<dbReference type="PANTHER" id="PTHR21396">
    <property type="entry name" value="39S RIBOSOMAL PROTEIN L43"/>
    <property type="match status" value="1"/>
</dbReference>
<accession>A0A423XMB0</accession>
<evidence type="ECO:0000256" key="6">
    <source>
        <dbReference type="ARBA" id="ARBA00035188"/>
    </source>
</evidence>
<dbReference type="Pfam" id="PF05047">
    <property type="entry name" value="L51_S25_CI-B8"/>
    <property type="match status" value="1"/>
</dbReference>
<comment type="similarity">
    <text evidence="2">Belongs to the mitochondrion-specific ribosomal protein mL43 family.</text>
</comment>
<dbReference type="STRING" id="1230097.A0A423XMB0"/>
<dbReference type="InterPro" id="IPR036249">
    <property type="entry name" value="Thioredoxin-like_sf"/>
</dbReference>
<comment type="subcellular location">
    <subcellularLocation>
        <location evidence="1">Mitochondrion</location>
    </subcellularLocation>
</comment>
<dbReference type="InParanoid" id="A0A423XMB0"/>
<dbReference type="InterPro" id="IPR039927">
    <property type="entry name" value="Ribosomal_mL43"/>
</dbReference>
<dbReference type="Gene3D" id="3.40.30.10">
    <property type="entry name" value="Glutaredoxin"/>
    <property type="match status" value="1"/>
</dbReference>
<comment type="caution">
    <text evidence="8">The sequence shown here is derived from an EMBL/GenBank/DDBJ whole genome shotgun (WGS) entry which is preliminary data.</text>
</comment>
<evidence type="ECO:0000256" key="4">
    <source>
        <dbReference type="ARBA" id="ARBA00023128"/>
    </source>
</evidence>
<dbReference type="AlphaFoldDB" id="A0A423XMB0"/>
<dbReference type="SUPFAM" id="SSF52833">
    <property type="entry name" value="Thioredoxin-like"/>
    <property type="match status" value="1"/>
</dbReference>
<keyword evidence="4" id="KW-0496">Mitochondrion</keyword>
<keyword evidence="9" id="KW-1185">Reference proteome</keyword>
<evidence type="ECO:0000259" key="7">
    <source>
        <dbReference type="SMART" id="SM00916"/>
    </source>
</evidence>
<dbReference type="PANTHER" id="PTHR21396:SF2">
    <property type="entry name" value="LARGE RIBOSOMAL SUBUNIT PROTEIN ML43"/>
    <property type="match status" value="1"/>
</dbReference>
<dbReference type="FunCoup" id="A0A423XMB0">
    <property type="interactions" value="318"/>
</dbReference>
<sequence>MTIRPALEAVTKGSNGVGAFVLQCRKLDFHYCDWAGSSKGMKYETRSCPYPYTTFNRGRTPRLTEANSSFIQKLLPKFAAAHPEIEITVSPRPSKHPVVNAHYVNGNQRTVCVRNLHANQVQGKAELLRDSTGERNRRTKKPVKSFNESVRGIWSPYHGKGMTV</sequence>
<dbReference type="GO" id="GO:0005762">
    <property type="term" value="C:mitochondrial large ribosomal subunit"/>
    <property type="evidence" value="ECO:0007669"/>
    <property type="project" value="TreeGrafter"/>
</dbReference>
<dbReference type="EMBL" id="LKEB01000002">
    <property type="protein sequence ID" value="ROW17680.1"/>
    <property type="molecule type" value="Genomic_DNA"/>
</dbReference>
<evidence type="ECO:0000256" key="1">
    <source>
        <dbReference type="ARBA" id="ARBA00004173"/>
    </source>
</evidence>
<dbReference type="GO" id="GO:0032543">
    <property type="term" value="P:mitochondrial translation"/>
    <property type="evidence" value="ECO:0007669"/>
    <property type="project" value="InterPro"/>
</dbReference>
<evidence type="ECO:0000313" key="8">
    <source>
        <dbReference type="EMBL" id="ROW17680.1"/>
    </source>
</evidence>